<keyword evidence="2" id="KW-0067">ATP-binding</keyword>
<reference evidence="4" key="1">
    <citation type="journal article" date="2014" name="Front. Microbiol.">
        <title>High frequency of phylogenetically diverse reductive dehalogenase-homologous genes in deep subseafloor sedimentary metagenomes.</title>
        <authorList>
            <person name="Kawai M."/>
            <person name="Futagami T."/>
            <person name="Toyoda A."/>
            <person name="Takaki Y."/>
            <person name="Nishi S."/>
            <person name="Hori S."/>
            <person name="Arai W."/>
            <person name="Tsubouchi T."/>
            <person name="Morono Y."/>
            <person name="Uchiyama I."/>
            <person name="Ito T."/>
            <person name="Fujiyama A."/>
            <person name="Inagaki F."/>
            <person name="Takami H."/>
        </authorList>
    </citation>
    <scope>NUCLEOTIDE SEQUENCE</scope>
    <source>
        <strain evidence="4">Expedition CK06-06</strain>
    </source>
</reference>
<dbReference type="SUPFAM" id="SSF56801">
    <property type="entry name" value="Acetyl-CoA synthetase-like"/>
    <property type="match status" value="1"/>
</dbReference>
<gene>
    <name evidence="4" type="ORF">S03H2_48158</name>
</gene>
<keyword evidence="1" id="KW-0547">Nucleotide-binding</keyword>
<feature type="non-terminal residue" evidence="4">
    <location>
        <position position="1"/>
    </location>
</feature>
<dbReference type="PROSITE" id="PS00455">
    <property type="entry name" value="AMP_BINDING"/>
    <property type="match status" value="1"/>
</dbReference>
<organism evidence="4">
    <name type="scientific">marine sediment metagenome</name>
    <dbReference type="NCBI Taxonomy" id="412755"/>
    <lineage>
        <taxon>unclassified sequences</taxon>
        <taxon>metagenomes</taxon>
        <taxon>ecological metagenomes</taxon>
    </lineage>
</organism>
<comment type="caution">
    <text evidence="4">The sequence shown here is derived from an EMBL/GenBank/DDBJ whole genome shotgun (WGS) entry which is preliminary data.</text>
</comment>
<dbReference type="PANTHER" id="PTHR43272">
    <property type="entry name" value="LONG-CHAIN-FATTY-ACID--COA LIGASE"/>
    <property type="match status" value="1"/>
</dbReference>
<dbReference type="Gene3D" id="3.40.50.12780">
    <property type="entry name" value="N-terminal domain of ligase-like"/>
    <property type="match status" value="1"/>
</dbReference>
<dbReference type="EMBL" id="BARU01030339">
    <property type="protein sequence ID" value="GAH62751.1"/>
    <property type="molecule type" value="Genomic_DNA"/>
</dbReference>
<feature type="domain" description="AMP-dependent synthetase/ligase" evidence="3">
    <location>
        <begin position="2"/>
        <end position="239"/>
    </location>
</feature>
<sequence length="264" mass="29328">ADRVKCFSLGLRDLGLEAGDKLIILSENRPEWVISDVANLCLGGITVPIYTSLIPEQIKYIIDDSDAKIVVVSDQSQWQKIEAIKSQLTKVTSYITCLSEAPEGVLTFAQVLERGKKMDKQDPGLFEKMALEVKPDAIASIIYTSGTTGPPKGVMLTHSNIFSNVKTCSSLLPFKNTDTVLSFLPLSHILERMGMFVYLYNGMSIGFAESIDTLGENLLEVRPHIMVNVPRVLEKIYAKVIDNVQVSSSLKRKIFFWALKVGRK</sequence>
<dbReference type="GO" id="GO:0005524">
    <property type="term" value="F:ATP binding"/>
    <property type="evidence" value="ECO:0007669"/>
    <property type="project" value="UniProtKB-KW"/>
</dbReference>
<feature type="non-terminal residue" evidence="4">
    <location>
        <position position="264"/>
    </location>
</feature>
<evidence type="ECO:0000256" key="2">
    <source>
        <dbReference type="ARBA" id="ARBA00022840"/>
    </source>
</evidence>
<proteinExistence type="predicted"/>
<accession>X1GXV3</accession>
<evidence type="ECO:0000313" key="4">
    <source>
        <dbReference type="EMBL" id="GAH62751.1"/>
    </source>
</evidence>
<dbReference type="InterPro" id="IPR000873">
    <property type="entry name" value="AMP-dep_synth/lig_dom"/>
</dbReference>
<name>X1GXV3_9ZZZZ</name>
<evidence type="ECO:0000256" key="1">
    <source>
        <dbReference type="ARBA" id="ARBA00022741"/>
    </source>
</evidence>
<dbReference type="InterPro" id="IPR020845">
    <property type="entry name" value="AMP-binding_CS"/>
</dbReference>
<protein>
    <recommendedName>
        <fullName evidence="3">AMP-dependent synthetase/ligase domain-containing protein</fullName>
    </recommendedName>
</protein>
<dbReference type="AlphaFoldDB" id="X1GXV3"/>
<dbReference type="GO" id="GO:0016020">
    <property type="term" value="C:membrane"/>
    <property type="evidence" value="ECO:0007669"/>
    <property type="project" value="TreeGrafter"/>
</dbReference>
<dbReference type="PANTHER" id="PTHR43272:SF33">
    <property type="entry name" value="AMP-BINDING DOMAIN-CONTAINING PROTEIN-RELATED"/>
    <property type="match status" value="1"/>
</dbReference>
<dbReference type="InterPro" id="IPR042099">
    <property type="entry name" value="ANL_N_sf"/>
</dbReference>
<evidence type="ECO:0000259" key="3">
    <source>
        <dbReference type="Pfam" id="PF00501"/>
    </source>
</evidence>
<dbReference type="Pfam" id="PF00501">
    <property type="entry name" value="AMP-binding"/>
    <property type="match status" value="1"/>
</dbReference>
<dbReference type="GO" id="GO:0004467">
    <property type="term" value="F:long-chain fatty acid-CoA ligase activity"/>
    <property type="evidence" value="ECO:0007669"/>
    <property type="project" value="TreeGrafter"/>
</dbReference>